<comment type="similarity">
    <text evidence="2 10">Belongs to the class-I aminoacyl-tRNA synthetase family. Glutamate--tRNA ligase type 1 subfamily.</text>
</comment>
<dbReference type="EC" id="6.1.1.17" evidence="10"/>
<dbReference type="Gene3D" id="3.40.50.620">
    <property type="entry name" value="HUPs"/>
    <property type="match status" value="1"/>
</dbReference>
<dbReference type="RefSeq" id="WP_053550666.1">
    <property type="nucleotide sequence ID" value="NZ_CP010802.1"/>
</dbReference>
<protein>
    <recommendedName>
        <fullName evidence="10">Glutamate--tRNA ligase</fullName>
        <ecNumber evidence="10">6.1.1.17</ecNumber>
    </recommendedName>
    <alternativeName>
        <fullName evidence="10">Glutamyl-tRNA synthetase</fullName>
        <shortName evidence="10">GluRS</shortName>
    </alternativeName>
</protein>
<dbReference type="InterPro" id="IPR033910">
    <property type="entry name" value="GluRS_core"/>
</dbReference>
<dbReference type="PATRIC" id="fig|1603606.3.peg.1958"/>
<dbReference type="InterPro" id="IPR004527">
    <property type="entry name" value="Glu-tRNA-ligase_bac/mito"/>
</dbReference>
<dbReference type="STRING" id="1603606.DSOUD_1804"/>
<gene>
    <name evidence="10 13" type="primary">gltX</name>
    <name evidence="13" type="ORF">DSOUD_1804</name>
</gene>
<dbReference type="HAMAP" id="MF_00022">
    <property type="entry name" value="Glu_tRNA_synth_type1"/>
    <property type="match status" value="1"/>
</dbReference>
<comment type="catalytic activity">
    <reaction evidence="10">
        <text>tRNA(Glu) + L-glutamate + ATP = L-glutamyl-tRNA(Glu) + AMP + diphosphate</text>
        <dbReference type="Rhea" id="RHEA:23540"/>
        <dbReference type="Rhea" id="RHEA-COMP:9663"/>
        <dbReference type="Rhea" id="RHEA-COMP:9680"/>
        <dbReference type="ChEBI" id="CHEBI:29985"/>
        <dbReference type="ChEBI" id="CHEBI:30616"/>
        <dbReference type="ChEBI" id="CHEBI:33019"/>
        <dbReference type="ChEBI" id="CHEBI:78442"/>
        <dbReference type="ChEBI" id="CHEBI:78520"/>
        <dbReference type="ChEBI" id="CHEBI:456215"/>
        <dbReference type="EC" id="6.1.1.17"/>
    </reaction>
</comment>
<keyword evidence="5 10" id="KW-0436">Ligase</keyword>
<dbReference type="PRINTS" id="PR00987">
    <property type="entry name" value="TRNASYNTHGLU"/>
</dbReference>
<feature type="short sequence motif" description="'HIGH' region" evidence="10">
    <location>
        <begin position="10"/>
        <end position="20"/>
    </location>
</feature>
<dbReference type="InterPro" id="IPR020058">
    <property type="entry name" value="Glu/Gln-tRNA-synth_Ib_cat-dom"/>
</dbReference>
<keyword evidence="8 10" id="KW-0648">Protein biosynthesis</keyword>
<dbReference type="InterPro" id="IPR000924">
    <property type="entry name" value="Glu/Gln-tRNA-synth"/>
</dbReference>
<evidence type="ECO:0000313" key="13">
    <source>
        <dbReference type="EMBL" id="ALC16579.1"/>
    </source>
</evidence>
<dbReference type="EMBL" id="CP010802">
    <property type="protein sequence ID" value="ALC16579.1"/>
    <property type="molecule type" value="Genomic_DNA"/>
</dbReference>
<evidence type="ECO:0000256" key="3">
    <source>
        <dbReference type="ARBA" id="ARBA00011245"/>
    </source>
</evidence>
<dbReference type="PANTHER" id="PTHR43311:SF2">
    <property type="entry name" value="GLUTAMATE--TRNA LIGASE, MITOCHONDRIAL-RELATED"/>
    <property type="match status" value="1"/>
</dbReference>
<feature type="binding site" evidence="10">
    <location>
        <position position="240"/>
    </location>
    <ligand>
        <name>ATP</name>
        <dbReference type="ChEBI" id="CHEBI:30616"/>
    </ligand>
</feature>
<dbReference type="GO" id="GO:0000049">
    <property type="term" value="F:tRNA binding"/>
    <property type="evidence" value="ECO:0007669"/>
    <property type="project" value="InterPro"/>
</dbReference>
<feature type="binding site" evidence="10">
    <location>
        <position position="101"/>
    </location>
    <ligand>
        <name>Zn(2+)</name>
        <dbReference type="ChEBI" id="CHEBI:29105"/>
    </ligand>
</feature>
<keyword evidence="10" id="KW-0479">Metal-binding</keyword>
<reference evidence="13 14" key="1">
    <citation type="submission" date="2015-07" db="EMBL/GenBank/DDBJ databases">
        <title>Isolation and Genomic Characterization of a Novel Halophilic Metal-Reducing Deltaproteobacterium from the Deep Subsurface.</title>
        <authorList>
            <person name="Badalamenti J.P."/>
            <person name="Summers Z.M."/>
            <person name="Gralnick J.A."/>
            <person name="Bond D.R."/>
        </authorList>
    </citation>
    <scope>NUCLEOTIDE SEQUENCE [LARGE SCALE GENOMIC DNA]</scope>
    <source>
        <strain evidence="13 14">WTL</strain>
    </source>
</reference>
<dbReference type="GO" id="GO:0005524">
    <property type="term" value="F:ATP binding"/>
    <property type="evidence" value="ECO:0007669"/>
    <property type="project" value="UniProtKB-UniRule"/>
</dbReference>
<proteinExistence type="inferred from homology"/>
<dbReference type="SUPFAM" id="SSF48163">
    <property type="entry name" value="An anticodon-binding domain of class I aminoacyl-tRNA synthetases"/>
    <property type="match status" value="1"/>
</dbReference>
<keyword evidence="14" id="KW-1185">Reference proteome</keyword>
<name>A0A0M3QFP3_9BACT</name>
<dbReference type="GO" id="GO:0004818">
    <property type="term" value="F:glutamate-tRNA ligase activity"/>
    <property type="evidence" value="ECO:0007669"/>
    <property type="project" value="UniProtKB-UniRule"/>
</dbReference>
<dbReference type="GO" id="GO:0008270">
    <property type="term" value="F:zinc ion binding"/>
    <property type="evidence" value="ECO:0007669"/>
    <property type="project" value="UniProtKB-UniRule"/>
</dbReference>
<keyword evidence="9 10" id="KW-0030">Aminoacyl-tRNA synthetase</keyword>
<dbReference type="GO" id="GO:0005829">
    <property type="term" value="C:cytosol"/>
    <property type="evidence" value="ECO:0007669"/>
    <property type="project" value="TreeGrafter"/>
</dbReference>
<comment type="subcellular location">
    <subcellularLocation>
        <location evidence="1 10">Cytoplasm</location>
    </subcellularLocation>
</comment>
<dbReference type="InterPro" id="IPR049940">
    <property type="entry name" value="GluQ/Sye"/>
</dbReference>
<evidence type="ECO:0000256" key="7">
    <source>
        <dbReference type="ARBA" id="ARBA00022840"/>
    </source>
</evidence>
<dbReference type="Proteomes" id="UP000057158">
    <property type="component" value="Chromosome"/>
</dbReference>
<feature type="domain" description="Glutamyl/glutaminyl-tRNA synthetase class Ib catalytic" evidence="11">
    <location>
        <begin position="3"/>
        <end position="305"/>
    </location>
</feature>
<evidence type="ECO:0000256" key="4">
    <source>
        <dbReference type="ARBA" id="ARBA00022490"/>
    </source>
</evidence>
<comment type="cofactor">
    <cofactor evidence="10">
        <name>Zn(2+)</name>
        <dbReference type="ChEBI" id="CHEBI:29105"/>
    </cofactor>
    <text evidence="10">Binds 1 zinc ion per subunit.</text>
</comment>
<dbReference type="InterPro" id="IPR008925">
    <property type="entry name" value="aa_tRNA-synth_I_cd-bd_sf"/>
</dbReference>
<dbReference type="PANTHER" id="PTHR43311">
    <property type="entry name" value="GLUTAMATE--TRNA LIGASE"/>
    <property type="match status" value="1"/>
</dbReference>
<evidence type="ECO:0000259" key="12">
    <source>
        <dbReference type="Pfam" id="PF19269"/>
    </source>
</evidence>
<dbReference type="Pfam" id="PF00749">
    <property type="entry name" value="tRNA-synt_1c"/>
    <property type="match status" value="1"/>
</dbReference>
<accession>A0A0M3QFP3</accession>
<keyword evidence="6 10" id="KW-0547">Nucleotide-binding</keyword>
<keyword evidence="4 10" id="KW-0963">Cytoplasm</keyword>
<evidence type="ECO:0000313" key="14">
    <source>
        <dbReference type="Proteomes" id="UP000057158"/>
    </source>
</evidence>
<feature type="binding site" evidence="10">
    <location>
        <position position="126"/>
    </location>
    <ligand>
        <name>Zn(2+)</name>
        <dbReference type="ChEBI" id="CHEBI:29105"/>
    </ligand>
</feature>
<evidence type="ECO:0000256" key="6">
    <source>
        <dbReference type="ARBA" id="ARBA00022741"/>
    </source>
</evidence>
<evidence type="ECO:0000256" key="5">
    <source>
        <dbReference type="ARBA" id="ARBA00022598"/>
    </source>
</evidence>
<comment type="function">
    <text evidence="10">Catalyzes the attachment of glutamate to tRNA(Glu) in a two-step reaction: glutamate is first activated by ATP to form Glu-AMP and then transferred to the acceptor end of tRNA(Glu).</text>
</comment>
<evidence type="ECO:0000256" key="10">
    <source>
        <dbReference type="HAMAP-Rule" id="MF_00022"/>
    </source>
</evidence>
<keyword evidence="10" id="KW-0862">Zinc</keyword>
<feature type="binding site" evidence="10">
    <location>
        <position position="128"/>
    </location>
    <ligand>
        <name>Zn(2+)</name>
        <dbReference type="ChEBI" id="CHEBI:29105"/>
    </ligand>
</feature>
<dbReference type="Gene3D" id="1.10.10.350">
    <property type="match status" value="1"/>
</dbReference>
<dbReference type="Pfam" id="PF19269">
    <property type="entry name" value="Anticodon_2"/>
    <property type="match status" value="1"/>
</dbReference>
<keyword evidence="7 10" id="KW-0067">ATP-binding</keyword>
<dbReference type="SUPFAM" id="SSF52374">
    <property type="entry name" value="Nucleotidylyl transferase"/>
    <property type="match status" value="1"/>
</dbReference>
<evidence type="ECO:0000256" key="8">
    <source>
        <dbReference type="ARBA" id="ARBA00022917"/>
    </source>
</evidence>
<sequence length="465" mass="51775">MSKLRVRFAPSPTGYLHVGGARTALFNYLLARKEHGTFILRIEDTDVARSTQESVDAILRAMEWLGLSYDEGPFYQSERFDLYRGKIETLLAEGKAYRCYCTVEELDARREAAMKSGGKPRYDGTCRDRTDHPEGAPFVVRFKSPLEGETTFVDRIKGPITFANDELDDLIIQRSDGTPTYNFVVVVDDAEMGLTLVIRGDDHINNTPRQIVMYQGLDYSVPEFAHVPMILGADKTRLSKRHGATSVMAYREMGYLPEAMVNYLVRLGWSHGDQEIFSMEELIEKFSLDHVGRAAGVFNPEKLLWLNAHYIKTGDPVRLGELLKEYLGNIAVDTKGGPEITAVVKTLQERARTMVEMAEGAAFYFKKEVDYDPEAVAKFLTSDKKPIFESLIAGLASCGEWNHDGIAAVFAAVMEENGLKLGKIGPSVRVALVGGTSSPGIYEVLEVLGQAESLRRLRLALPKLA</sequence>
<organism evidence="13 14">
    <name type="scientific">Desulfuromonas soudanensis</name>
    <dbReference type="NCBI Taxonomy" id="1603606"/>
    <lineage>
        <taxon>Bacteria</taxon>
        <taxon>Pseudomonadati</taxon>
        <taxon>Thermodesulfobacteriota</taxon>
        <taxon>Desulfuromonadia</taxon>
        <taxon>Desulfuromonadales</taxon>
        <taxon>Desulfuromonadaceae</taxon>
        <taxon>Desulfuromonas</taxon>
    </lineage>
</organism>
<dbReference type="NCBIfam" id="TIGR00464">
    <property type="entry name" value="gltX_bact"/>
    <property type="match status" value="1"/>
</dbReference>
<dbReference type="InterPro" id="IPR045462">
    <property type="entry name" value="aa-tRNA-synth_I_cd-bd"/>
</dbReference>
<evidence type="ECO:0000256" key="2">
    <source>
        <dbReference type="ARBA" id="ARBA00007894"/>
    </source>
</evidence>
<evidence type="ECO:0000256" key="9">
    <source>
        <dbReference type="ARBA" id="ARBA00023146"/>
    </source>
</evidence>
<dbReference type="KEGG" id="des:DSOUD_1804"/>
<dbReference type="InterPro" id="IPR001412">
    <property type="entry name" value="aa-tRNA-synth_I_CS"/>
</dbReference>
<feature type="binding site" evidence="10">
    <location>
        <position position="99"/>
    </location>
    <ligand>
        <name>Zn(2+)</name>
        <dbReference type="ChEBI" id="CHEBI:29105"/>
    </ligand>
</feature>
<dbReference type="CDD" id="cd00808">
    <property type="entry name" value="GluRS_core"/>
    <property type="match status" value="1"/>
</dbReference>
<dbReference type="AlphaFoldDB" id="A0A0M3QFP3"/>
<evidence type="ECO:0000256" key="1">
    <source>
        <dbReference type="ARBA" id="ARBA00004496"/>
    </source>
</evidence>
<comment type="subunit">
    <text evidence="3 10">Monomer.</text>
</comment>
<feature type="short sequence motif" description="'KMSKS' region" evidence="10">
    <location>
        <begin position="237"/>
        <end position="241"/>
    </location>
</feature>
<dbReference type="PROSITE" id="PS00178">
    <property type="entry name" value="AA_TRNA_LIGASE_I"/>
    <property type="match status" value="1"/>
</dbReference>
<dbReference type="InterPro" id="IPR020751">
    <property type="entry name" value="aa-tRNA-synth_I_codon-bd_sub2"/>
</dbReference>
<dbReference type="FunFam" id="3.40.50.620:FF:000007">
    <property type="entry name" value="Glutamate--tRNA ligase"/>
    <property type="match status" value="1"/>
</dbReference>
<dbReference type="OrthoDB" id="9807503at2"/>
<dbReference type="InterPro" id="IPR014729">
    <property type="entry name" value="Rossmann-like_a/b/a_fold"/>
</dbReference>
<dbReference type="GO" id="GO:0006424">
    <property type="term" value="P:glutamyl-tRNA aminoacylation"/>
    <property type="evidence" value="ECO:0007669"/>
    <property type="project" value="UniProtKB-UniRule"/>
</dbReference>
<evidence type="ECO:0000259" key="11">
    <source>
        <dbReference type="Pfam" id="PF00749"/>
    </source>
</evidence>
<feature type="domain" description="Aminoacyl-tRNA synthetase class I anticodon-binding" evidence="12">
    <location>
        <begin position="319"/>
        <end position="461"/>
    </location>
</feature>